<evidence type="ECO:0000256" key="1">
    <source>
        <dbReference type="ARBA" id="ARBA00038054"/>
    </source>
</evidence>
<dbReference type="Proteomes" id="UP001299265">
    <property type="component" value="Unassembled WGS sequence"/>
</dbReference>
<dbReference type="InterPro" id="IPR052174">
    <property type="entry name" value="Flavoredoxin"/>
</dbReference>
<evidence type="ECO:0000259" key="2">
    <source>
        <dbReference type="Pfam" id="PF01613"/>
    </source>
</evidence>
<gene>
    <name evidence="3" type="ORF">LQE92_08045</name>
</gene>
<dbReference type="GO" id="GO:0016646">
    <property type="term" value="F:oxidoreductase activity, acting on the CH-NH group of donors, NAD or NADP as acceptor"/>
    <property type="evidence" value="ECO:0007669"/>
    <property type="project" value="UniProtKB-ARBA"/>
</dbReference>
<dbReference type="PANTHER" id="PTHR43567">
    <property type="entry name" value="FLAVOREDOXIN-RELATED-RELATED"/>
    <property type="match status" value="1"/>
</dbReference>
<dbReference type="InterPro" id="IPR012349">
    <property type="entry name" value="Split_barrel_FMN-bd"/>
</dbReference>
<dbReference type="EMBL" id="JAJNOR010000004">
    <property type="protein sequence ID" value="MCD2492576.1"/>
    <property type="molecule type" value="Genomic_DNA"/>
</dbReference>
<dbReference type="GO" id="GO:0010181">
    <property type="term" value="F:FMN binding"/>
    <property type="evidence" value="ECO:0007669"/>
    <property type="project" value="InterPro"/>
</dbReference>
<sequence length="165" mass="18738">MKSINPEELARNPFQMIGKDWLLLTAKKGDKVNTMTASWGGVGIMWGKPAAFIFIRPTRYTKEFVDAGTKLSISVLDDAHRKTLSYFGTVSGRDEDKIAKSGLKLEEEDGVPYFADADIAFICEKLYSQPMDAKYMTAGWIDEKWYPSKDYHTMYVVEIEKAMVK</sequence>
<dbReference type="AlphaFoldDB" id="A0AAP2RIW7"/>
<comment type="caution">
    <text evidence="3">The sequence shown here is derived from an EMBL/GenBank/DDBJ whole genome shotgun (WGS) entry which is preliminary data.</text>
</comment>
<evidence type="ECO:0000313" key="3">
    <source>
        <dbReference type="EMBL" id="MCD2492576.1"/>
    </source>
</evidence>
<protein>
    <submittedName>
        <fullName evidence="3">Flavin reductase family protein</fullName>
    </submittedName>
</protein>
<accession>A0AAP2RIW7</accession>
<dbReference type="SUPFAM" id="SSF50475">
    <property type="entry name" value="FMN-binding split barrel"/>
    <property type="match status" value="1"/>
</dbReference>
<dbReference type="Gene3D" id="2.30.110.10">
    <property type="entry name" value="Electron Transport, Fmn-binding Protein, Chain A"/>
    <property type="match status" value="1"/>
</dbReference>
<dbReference type="Pfam" id="PF01613">
    <property type="entry name" value="Flavin_Reduct"/>
    <property type="match status" value="1"/>
</dbReference>
<feature type="domain" description="Flavin reductase like" evidence="2">
    <location>
        <begin position="23"/>
        <end position="162"/>
    </location>
</feature>
<reference evidence="3 4" key="1">
    <citation type="submission" date="2021-11" db="EMBL/GenBank/DDBJ databases">
        <title>Lacrimispora sp. nov. NSJ-141 isolated from human feces.</title>
        <authorList>
            <person name="Abdugheni R."/>
        </authorList>
    </citation>
    <scope>NUCLEOTIDE SEQUENCE [LARGE SCALE GENOMIC DNA]</scope>
    <source>
        <strain evidence="3 4">NSJ-141</strain>
    </source>
</reference>
<comment type="similarity">
    <text evidence="1">Belongs to the flavoredoxin family.</text>
</comment>
<dbReference type="PANTHER" id="PTHR43567:SF5">
    <property type="entry name" value="HYPOTHETICAL CYTOSOLIC PROTEIN"/>
    <property type="match status" value="1"/>
</dbReference>
<organism evidence="3 4">
    <name type="scientific">Lientehia hominis</name>
    <dbReference type="NCBI Taxonomy" id="2897778"/>
    <lineage>
        <taxon>Bacteria</taxon>
        <taxon>Bacillati</taxon>
        <taxon>Bacillota</taxon>
        <taxon>Clostridia</taxon>
        <taxon>Lachnospirales</taxon>
        <taxon>Lachnospiraceae</taxon>
        <taxon>Lientehia</taxon>
    </lineage>
</organism>
<name>A0AAP2RIW7_9FIRM</name>
<dbReference type="InterPro" id="IPR002563">
    <property type="entry name" value="Flavin_Rdtase-like_dom"/>
</dbReference>
<proteinExistence type="inferred from homology"/>
<evidence type="ECO:0000313" key="4">
    <source>
        <dbReference type="Proteomes" id="UP001299265"/>
    </source>
</evidence>
<dbReference type="RefSeq" id="WP_231062463.1">
    <property type="nucleotide sequence ID" value="NZ_JAJNOR010000004.1"/>
</dbReference>
<keyword evidence="4" id="KW-1185">Reference proteome</keyword>